<sequence length="204" mass="22664">MSENTVDNNTMGGPSLQPQKLFTMVKNGVFLAGFLILFLTLGGGGENQTWGMIIGYSFVLTGAILFTSNIVSKLVRSKNSESKSILSLFVTLGPFFVFTVLVACIVALLASYFQRIAKKQLTPAFEQLTTLSLLNTLLLTYLFNRNTSTEEFKKTQEVNKVSGMIMYLVEILGFIIVISMFIVLKFYVTDGFSNSFHSSYFNSD</sequence>
<protein>
    <submittedName>
        <fullName evidence="2">Uncharacterized protein</fullName>
    </submittedName>
</protein>
<evidence type="ECO:0000313" key="2">
    <source>
        <dbReference type="EMBL" id="QHT38621.1"/>
    </source>
</evidence>
<organism evidence="2">
    <name type="scientific">viral metagenome</name>
    <dbReference type="NCBI Taxonomy" id="1070528"/>
    <lineage>
        <taxon>unclassified sequences</taxon>
        <taxon>metagenomes</taxon>
        <taxon>organismal metagenomes</taxon>
    </lineage>
</organism>
<feature type="transmembrane region" description="Helical" evidence="1">
    <location>
        <begin position="53"/>
        <end position="72"/>
    </location>
</feature>
<feature type="transmembrane region" description="Helical" evidence="1">
    <location>
        <begin position="164"/>
        <end position="188"/>
    </location>
</feature>
<keyword evidence="1" id="KW-0812">Transmembrane</keyword>
<proteinExistence type="predicted"/>
<keyword evidence="1" id="KW-1133">Transmembrane helix</keyword>
<evidence type="ECO:0000256" key="1">
    <source>
        <dbReference type="SAM" id="Phobius"/>
    </source>
</evidence>
<name>A0A6C0FCL3_9ZZZZ</name>
<dbReference type="EMBL" id="MN738832">
    <property type="protein sequence ID" value="QHT38621.1"/>
    <property type="molecule type" value="Genomic_DNA"/>
</dbReference>
<feature type="transmembrane region" description="Helical" evidence="1">
    <location>
        <begin position="84"/>
        <end position="112"/>
    </location>
</feature>
<reference evidence="2" key="1">
    <citation type="journal article" date="2020" name="Nature">
        <title>Giant virus diversity and host interactions through global metagenomics.</title>
        <authorList>
            <person name="Schulz F."/>
            <person name="Roux S."/>
            <person name="Paez-Espino D."/>
            <person name="Jungbluth S."/>
            <person name="Walsh D.A."/>
            <person name="Denef V.J."/>
            <person name="McMahon K.D."/>
            <person name="Konstantinidis K.T."/>
            <person name="Eloe-Fadrosh E.A."/>
            <person name="Kyrpides N.C."/>
            <person name="Woyke T."/>
        </authorList>
    </citation>
    <scope>NUCLEOTIDE SEQUENCE</scope>
    <source>
        <strain evidence="2">GVMAG-S-ERX556106-38</strain>
    </source>
</reference>
<feature type="transmembrane region" description="Helical" evidence="1">
    <location>
        <begin position="21"/>
        <end position="41"/>
    </location>
</feature>
<dbReference type="AlphaFoldDB" id="A0A6C0FCL3"/>
<accession>A0A6C0FCL3</accession>
<feature type="transmembrane region" description="Helical" evidence="1">
    <location>
        <begin position="124"/>
        <end position="143"/>
    </location>
</feature>
<keyword evidence="1" id="KW-0472">Membrane</keyword>